<dbReference type="EMBL" id="QQTP01000001">
    <property type="protein sequence ID" value="RDJ29323.1"/>
    <property type="molecule type" value="Genomic_DNA"/>
</dbReference>
<dbReference type="InterPro" id="IPR004089">
    <property type="entry name" value="MCPsignal_dom"/>
</dbReference>
<dbReference type="Pfam" id="PF00015">
    <property type="entry name" value="MCPsignal"/>
    <property type="match status" value="1"/>
</dbReference>
<dbReference type="GO" id="GO:0007165">
    <property type="term" value="P:signal transduction"/>
    <property type="evidence" value="ECO:0007669"/>
    <property type="project" value="UniProtKB-KW"/>
</dbReference>
<evidence type="ECO:0000256" key="2">
    <source>
        <dbReference type="PROSITE-ProRule" id="PRU00284"/>
    </source>
</evidence>
<protein>
    <submittedName>
        <fullName evidence="5">Chemotaxis protein</fullName>
    </submittedName>
</protein>
<dbReference type="OrthoDB" id="354287at2"/>
<keyword evidence="3" id="KW-1133">Transmembrane helix</keyword>
<sequence length="486" mass="51310">MTDVETLRIRFAYVLITVLWANPVLLALAGNAVGNDNATLLTGCGVALAALSTLVWCLCGTHWLTRQVSSIATIGQVMLLVYAFARHPYQADMHMYFFAMLAVLAGWLDWRIFITAALAIAAHHTVVNIIHPIAVFTNGGDIDRVLLHAAIVTVQAAALGQTVAYLRKALEASEDARQAATAARHTAEQARHEVTVATVQAGIERQTVLHAVADDFERKIAGIARDVILSVQTLRSASQQMTMGATEVAERSGAAYLSSHQTSSSVIAVTQATTELAASIGEIDRQVSETARIVVSTTTKAGNVLETVNHLSRKADDIGNIVGLISTIASQTNLLALNASIEAARFGHSGSGFAVVAQEVKALANQTSQATQEIQSQIEAIRTSSELAIRAIDTMYMTIGSLNEISAAVATVVEQQNAATVGIAHNIEAAAKETILAADNIEAVSRVAAEAGEAASYVAQSADRLAAQSAQLDIEVAQFLGRIRAA</sequence>
<dbReference type="Gene3D" id="1.10.287.950">
    <property type="entry name" value="Methyl-accepting chemotaxis protein"/>
    <property type="match status" value="1"/>
</dbReference>
<keyword evidence="3" id="KW-0812">Transmembrane</keyword>
<evidence type="ECO:0000256" key="3">
    <source>
        <dbReference type="SAM" id="Phobius"/>
    </source>
</evidence>
<dbReference type="RefSeq" id="WP_114827441.1">
    <property type="nucleotide sequence ID" value="NZ_QQTO01000019.1"/>
</dbReference>
<organism evidence="5 6">
    <name type="scientific">Bosea caraganae</name>
    <dbReference type="NCBI Taxonomy" id="2763117"/>
    <lineage>
        <taxon>Bacteria</taxon>
        <taxon>Pseudomonadati</taxon>
        <taxon>Pseudomonadota</taxon>
        <taxon>Alphaproteobacteria</taxon>
        <taxon>Hyphomicrobiales</taxon>
        <taxon>Boseaceae</taxon>
        <taxon>Bosea</taxon>
    </lineage>
</organism>
<evidence type="ECO:0000313" key="6">
    <source>
        <dbReference type="Proteomes" id="UP000255207"/>
    </source>
</evidence>
<name>A0A370LBH2_9HYPH</name>
<gene>
    <name evidence="5" type="ORF">DWE98_01845</name>
</gene>
<feature type="domain" description="Methyl-accepting transducer" evidence="4">
    <location>
        <begin position="230"/>
        <end position="466"/>
    </location>
</feature>
<keyword evidence="3" id="KW-0472">Membrane</keyword>
<dbReference type="Proteomes" id="UP000255207">
    <property type="component" value="Unassembled WGS sequence"/>
</dbReference>
<dbReference type="SMART" id="SM00283">
    <property type="entry name" value="MA"/>
    <property type="match status" value="1"/>
</dbReference>
<feature type="transmembrane region" description="Helical" evidence="3">
    <location>
        <begin position="71"/>
        <end position="89"/>
    </location>
</feature>
<dbReference type="PROSITE" id="PS50111">
    <property type="entry name" value="CHEMOTAXIS_TRANSDUC_2"/>
    <property type="match status" value="1"/>
</dbReference>
<feature type="transmembrane region" description="Helical" evidence="3">
    <location>
        <begin position="95"/>
        <end position="121"/>
    </location>
</feature>
<proteinExistence type="predicted"/>
<dbReference type="SUPFAM" id="SSF58104">
    <property type="entry name" value="Methyl-accepting chemotaxis protein (MCP) signaling domain"/>
    <property type="match status" value="1"/>
</dbReference>
<comment type="caution">
    <text evidence="5">The sequence shown here is derived from an EMBL/GenBank/DDBJ whole genome shotgun (WGS) entry which is preliminary data.</text>
</comment>
<dbReference type="PANTHER" id="PTHR32089:SF112">
    <property type="entry name" value="LYSOZYME-LIKE PROTEIN-RELATED"/>
    <property type="match status" value="1"/>
</dbReference>
<feature type="transmembrane region" description="Helical" evidence="3">
    <location>
        <begin position="39"/>
        <end position="59"/>
    </location>
</feature>
<feature type="transmembrane region" description="Helical" evidence="3">
    <location>
        <begin position="12"/>
        <end position="33"/>
    </location>
</feature>
<evidence type="ECO:0000259" key="4">
    <source>
        <dbReference type="PROSITE" id="PS50111"/>
    </source>
</evidence>
<keyword evidence="6" id="KW-1185">Reference proteome</keyword>
<evidence type="ECO:0000256" key="1">
    <source>
        <dbReference type="ARBA" id="ARBA00023224"/>
    </source>
</evidence>
<evidence type="ECO:0000313" key="5">
    <source>
        <dbReference type="EMBL" id="RDJ29323.1"/>
    </source>
</evidence>
<dbReference type="GO" id="GO:0016020">
    <property type="term" value="C:membrane"/>
    <property type="evidence" value="ECO:0007669"/>
    <property type="project" value="InterPro"/>
</dbReference>
<keyword evidence="1 2" id="KW-0807">Transducer</keyword>
<reference evidence="6" key="1">
    <citation type="submission" date="2018-07" db="EMBL/GenBank/DDBJ databases">
        <authorList>
            <person name="Safronova V.I."/>
            <person name="Chirak E.R."/>
            <person name="Sazanova A.L."/>
        </authorList>
    </citation>
    <scope>NUCLEOTIDE SEQUENCE [LARGE SCALE GENOMIC DNA]</scope>
    <source>
        <strain evidence="6">RCAM04685</strain>
    </source>
</reference>
<accession>A0A370LBH2</accession>
<dbReference type="AlphaFoldDB" id="A0A370LBH2"/>
<dbReference type="PANTHER" id="PTHR32089">
    <property type="entry name" value="METHYL-ACCEPTING CHEMOTAXIS PROTEIN MCPB"/>
    <property type="match status" value="1"/>
</dbReference>